<dbReference type="Pfam" id="PF05201">
    <property type="entry name" value="GlutR_N"/>
    <property type="match status" value="1"/>
</dbReference>
<comment type="similarity">
    <text evidence="2 8 9">Belongs to the glutamyl-tRNA reductase family.</text>
</comment>
<feature type="site" description="Important for activity" evidence="8">
    <location>
        <position position="103"/>
    </location>
</feature>
<proteinExistence type="inferred from homology"/>
<dbReference type="Gene3D" id="3.30.460.30">
    <property type="entry name" value="Glutamyl-tRNA reductase, N-terminal domain"/>
    <property type="match status" value="1"/>
</dbReference>
<feature type="binding site" evidence="8">
    <location>
        <position position="124"/>
    </location>
    <ligand>
        <name>substrate</name>
    </ligand>
</feature>
<feature type="domain" description="Glutamyl-tRNA reductase N-terminal" evidence="12">
    <location>
        <begin position="15"/>
        <end position="160"/>
    </location>
</feature>
<dbReference type="InterPro" id="IPR015895">
    <property type="entry name" value="4pyrrol_synth_GluRdtase_N"/>
</dbReference>
<evidence type="ECO:0000259" key="11">
    <source>
        <dbReference type="Pfam" id="PF01488"/>
    </source>
</evidence>
<dbReference type="InterPro" id="IPR036343">
    <property type="entry name" value="GluRdtase_N_sf"/>
</dbReference>
<evidence type="ECO:0000256" key="8">
    <source>
        <dbReference type="HAMAP-Rule" id="MF_00087"/>
    </source>
</evidence>
<dbReference type="PROSITE" id="PS00747">
    <property type="entry name" value="GLUTR"/>
    <property type="match status" value="1"/>
</dbReference>
<dbReference type="Proteomes" id="UP000655016">
    <property type="component" value="Unassembled WGS sequence"/>
</dbReference>
<dbReference type="InterPro" id="IPR015896">
    <property type="entry name" value="4pyrrol_synth_GluRdtase_dimer"/>
</dbReference>
<comment type="subunit">
    <text evidence="8">Homodimer.</text>
</comment>
<organism evidence="13 14">
    <name type="scientific">Flavobacterium limi</name>
    <dbReference type="NCBI Taxonomy" id="2045105"/>
    <lineage>
        <taxon>Bacteria</taxon>
        <taxon>Pseudomonadati</taxon>
        <taxon>Bacteroidota</taxon>
        <taxon>Flavobacteriia</taxon>
        <taxon>Flavobacteriales</taxon>
        <taxon>Flavobacteriaceae</taxon>
        <taxon>Flavobacterium</taxon>
    </lineage>
</organism>
<dbReference type="RefSeq" id="WP_163396259.1">
    <property type="nucleotide sequence ID" value="NZ_BMKP01000012.1"/>
</dbReference>
<dbReference type="InterPro" id="IPR036291">
    <property type="entry name" value="NAD(P)-bd_dom_sf"/>
</dbReference>
<dbReference type="InterPro" id="IPR018214">
    <property type="entry name" value="GluRdtase_CS"/>
</dbReference>
<comment type="miscellaneous">
    <text evidence="8">During catalysis, the active site Cys acts as a nucleophile attacking the alpha-carbonyl group of tRNA-bound glutamate with the formation of a thioester intermediate between enzyme and glutamate, and the concomitant release of tRNA(Glu). The thioester intermediate is finally reduced by direct hydride transfer from NADPH, to form the product GSA.</text>
</comment>
<evidence type="ECO:0000259" key="10">
    <source>
        <dbReference type="Pfam" id="PF00745"/>
    </source>
</evidence>
<evidence type="ECO:0000256" key="1">
    <source>
        <dbReference type="ARBA" id="ARBA00005059"/>
    </source>
</evidence>
<feature type="active site" description="Nucleophile" evidence="8">
    <location>
        <position position="58"/>
    </location>
</feature>
<dbReference type="Pfam" id="PF00745">
    <property type="entry name" value="GlutR_dimer"/>
    <property type="match status" value="1"/>
</dbReference>
<feature type="binding site" evidence="8">
    <location>
        <position position="113"/>
    </location>
    <ligand>
        <name>substrate</name>
    </ligand>
</feature>
<dbReference type="Pfam" id="PF01488">
    <property type="entry name" value="Shikimate_DH"/>
    <property type="match status" value="1"/>
</dbReference>
<dbReference type="SUPFAM" id="SSF69075">
    <property type="entry name" value="Glutamyl tRNA-reductase dimerization domain"/>
    <property type="match status" value="1"/>
</dbReference>
<sequence>MENFNMSRTTTFYALGLSYKKADATIRGKFSLDAKAQSDLLAQAKTEGIESLIVTSTCNRTEIYGFANHPYELIKLLCDNSNGSVEEFREVAYIYKNQEAVNHMFRVGTGLDSQILGDFEIISQIKIAFNLSKSEGLINTFIDRLVNSVIQASKKVKTDTEISSGATSVSFASVQYIIKNVEDIGNKNILLFGTGKIGRNTCENLVKHTKNGHITLINRTKNKAEILAGKLNVIVKDYANLQEEIQQADVLVVATGAKNPTIDKTLLNLKKPLLILDLSIPRNVNPDVEQIPGVTLIHLDYLSQMTDDTLERRKQHIPAAEAIIEDMKLEFNIWMNGRKYAPTIHALKAKLNDMVAGELAFHKKKMLNFDEEQAELISSRIIQKITSQFASHLKDENTSIDESIEFIEKVFQIGQLAPKNIPSPIEEKYKINLS</sequence>
<dbReference type="SUPFAM" id="SSF51735">
    <property type="entry name" value="NAD(P)-binding Rossmann-fold domains"/>
    <property type="match status" value="1"/>
</dbReference>
<feature type="binding site" evidence="8">
    <location>
        <begin position="193"/>
        <end position="198"/>
    </location>
    <ligand>
        <name>NADP(+)</name>
        <dbReference type="ChEBI" id="CHEBI:58349"/>
    </ligand>
</feature>
<evidence type="ECO:0000256" key="5">
    <source>
        <dbReference type="ARBA" id="ARBA00023002"/>
    </source>
</evidence>
<dbReference type="SUPFAM" id="SSF69742">
    <property type="entry name" value="Glutamyl tRNA-reductase catalytic, N-terminal domain"/>
    <property type="match status" value="1"/>
</dbReference>
<feature type="domain" description="Quinate/shikimate 5-dehydrogenase/glutamyl-tRNA reductase" evidence="11">
    <location>
        <begin position="179"/>
        <end position="304"/>
    </location>
</feature>
<protein>
    <recommendedName>
        <fullName evidence="3 8">Glutamyl-tRNA reductase</fullName>
        <shortName evidence="8">GluTR</shortName>
        <ecNumber evidence="3 8">1.2.1.70</ecNumber>
    </recommendedName>
</protein>
<feature type="domain" description="Tetrapyrrole biosynthesis glutamyl-tRNA reductase dimerisation" evidence="10">
    <location>
        <begin position="319"/>
        <end position="413"/>
    </location>
</feature>
<dbReference type="HAMAP" id="MF_00087">
    <property type="entry name" value="Glu_tRNA_reductase"/>
    <property type="match status" value="1"/>
</dbReference>
<dbReference type="EMBL" id="BMKP01000012">
    <property type="protein sequence ID" value="GGF27620.1"/>
    <property type="molecule type" value="Genomic_DNA"/>
</dbReference>
<comment type="pathway">
    <text evidence="1 8 9">Porphyrin-containing compound metabolism; protoporphyrin-IX biosynthesis; 5-aminolevulinate from L-glutamyl-tRNA(Glu): step 1/2.</text>
</comment>
<dbReference type="EC" id="1.2.1.70" evidence="3 8"/>
<comment type="function">
    <text evidence="8">Catalyzes the NADPH-dependent reduction of glutamyl-tRNA(Glu) to glutamate 1-semialdehyde (GSA).</text>
</comment>
<evidence type="ECO:0000313" key="14">
    <source>
        <dbReference type="Proteomes" id="UP000655016"/>
    </source>
</evidence>
<dbReference type="PANTHER" id="PTHR43013">
    <property type="entry name" value="GLUTAMYL-TRNA REDUCTASE"/>
    <property type="match status" value="1"/>
</dbReference>
<accession>A0ABQ1UV66</accession>
<dbReference type="InterPro" id="IPR036453">
    <property type="entry name" value="GluRdtase_dimer_dom_sf"/>
</dbReference>
<evidence type="ECO:0000256" key="7">
    <source>
        <dbReference type="ARBA" id="ARBA00047464"/>
    </source>
</evidence>
<evidence type="ECO:0000313" key="13">
    <source>
        <dbReference type="EMBL" id="GGF27620.1"/>
    </source>
</evidence>
<comment type="catalytic activity">
    <reaction evidence="7 8 9">
        <text>(S)-4-amino-5-oxopentanoate + tRNA(Glu) + NADP(+) = L-glutamyl-tRNA(Glu) + NADPH + H(+)</text>
        <dbReference type="Rhea" id="RHEA:12344"/>
        <dbReference type="Rhea" id="RHEA-COMP:9663"/>
        <dbReference type="Rhea" id="RHEA-COMP:9680"/>
        <dbReference type="ChEBI" id="CHEBI:15378"/>
        <dbReference type="ChEBI" id="CHEBI:57501"/>
        <dbReference type="ChEBI" id="CHEBI:57783"/>
        <dbReference type="ChEBI" id="CHEBI:58349"/>
        <dbReference type="ChEBI" id="CHEBI:78442"/>
        <dbReference type="ChEBI" id="CHEBI:78520"/>
        <dbReference type="EC" id="1.2.1.70"/>
    </reaction>
</comment>
<dbReference type="InterPro" id="IPR000343">
    <property type="entry name" value="4pyrrol_synth_GluRdtase"/>
</dbReference>
<dbReference type="PIRSF" id="PIRSF000445">
    <property type="entry name" value="4pyrrol_synth_GluRdtase"/>
    <property type="match status" value="1"/>
</dbReference>
<keyword evidence="14" id="KW-1185">Reference proteome</keyword>
<dbReference type="NCBIfam" id="TIGR01035">
    <property type="entry name" value="hemA"/>
    <property type="match status" value="1"/>
</dbReference>
<dbReference type="PANTHER" id="PTHR43013:SF1">
    <property type="entry name" value="GLUTAMYL-TRNA REDUCTASE"/>
    <property type="match status" value="1"/>
</dbReference>
<evidence type="ECO:0000259" key="12">
    <source>
        <dbReference type="Pfam" id="PF05201"/>
    </source>
</evidence>
<evidence type="ECO:0000256" key="6">
    <source>
        <dbReference type="ARBA" id="ARBA00023244"/>
    </source>
</evidence>
<name>A0ABQ1UV66_9FLAO</name>
<evidence type="ECO:0000256" key="4">
    <source>
        <dbReference type="ARBA" id="ARBA00022857"/>
    </source>
</evidence>
<evidence type="ECO:0000256" key="9">
    <source>
        <dbReference type="RuleBase" id="RU000584"/>
    </source>
</evidence>
<comment type="caution">
    <text evidence="13">The sequence shown here is derived from an EMBL/GenBank/DDBJ whole genome shotgun (WGS) entry which is preliminary data.</text>
</comment>
<keyword evidence="5 8" id="KW-0560">Oxidoreductase</keyword>
<keyword evidence="6 8" id="KW-0627">Porphyrin biosynthesis</keyword>
<feature type="binding site" evidence="8">
    <location>
        <begin position="57"/>
        <end position="60"/>
    </location>
    <ligand>
        <name>substrate</name>
    </ligand>
</feature>
<reference evidence="14" key="1">
    <citation type="journal article" date="2019" name="Int. J. Syst. Evol. Microbiol.">
        <title>The Global Catalogue of Microorganisms (GCM) 10K type strain sequencing project: providing services to taxonomists for standard genome sequencing and annotation.</title>
        <authorList>
            <consortium name="The Broad Institute Genomics Platform"/>
            <consortium name="The Broad Institute Genome Sequencing Center for Infectious Disease"/>
            <person name="Wu L."/>
            <person name="Ma J."/>
        </authorList>
    </citation>
    <scope>NUCLEOTIDE SEQUENCE [LARGE SCALE GENOMIC DNA]</scope>
    <source>
        <strain evidence="14">CGMCC 1.16060</strain>
    </source>
</reference>
<evidence type="ECO:0000256" key="3">
    <source>
        <dbReference type="ARBA" id="ARBA00012970"/>
    </source>
</evidence>
<gene>
    <name evidence="8 13" type="primary">hemA</name>
    <name evidence="13" type="ORF">GCM10011518_41230</name>
</gene>
<dbReference type="Gene3D" id="3.40.50.720">
    <property type="entry name" value="NAD(P)-binding Rossmann-like Domain"/>
    <property type="match status" value="1"/>
</dbReference>
<evidence type="ECO:0000256" key="2">
    <source>
        <dbReference type="ARBA" id="ARBA00005916"/>
    </source>
</evidence>
<keyword evidence="4 8" id="KW-0521">NADP</keyword>
<comment type="domain">
    <text evidence="8">Possesses an unusual extended V-shaped dimeric structure with each monomer consisting of three distinct domains arranged along a curved 'spinal' alpha-helix. The N-terminal catalytic domain specifically recognizes the glutamate moiety of the substrate. The second domain is the NADPH-binding domain, and the third C-terminal domain is responsible for dimerization.</text>
</comment>
<dbReference type="InterPro" id="IPR006151">
    <property type="entry name" value="Shikm_DH/Glu-tRNA_Rdtase"/>
</dbReference>
<feature type="binding site" evidence="8">
    <location>
        <begin position="118"/>
        <end position="120"/>
    </location>
    <ligand>
        <name>substrate</name>
    </ligand>
</feature>